<accession>A0A8X8CVV7</accession>
<comment type="caution">
    <text evidence="3">The sequence shown here is derived from an EMBL/GenBank/DDBJ whole genome shotgun (WGS) entry which is preliminary data.</text>
</comment>
<dbReference type="PANTHER" id="PTHR22895:SF0">
    <property type="entry name" value="ARMADILLO REPEAT-CONTAINING PROTEIN 6"/>
    <property type="match status" value="1"/>
</dbReference>
<evidence type="ECO:0000313" key="3">
    <source>
        <dbReference type="EMBL" id="KAG6777771.1"/>
    </source>
</evidence>
<dbReference type="InterPro" id="IPR000225">
    <property type="entry name" value="Armadillo"/>
</dbReference>
<dbReference type="Proteomes" id="UP000886885">
    <property type="component" value="Chromosome 4D"/>
</dbReference>
<dbReference type="OrthoDB" id="449062at2759"/>
<evidence type="ECO:0008006" key="5">
    <source>
        <dbReference type="Google" id="ProtNLM"/>
    </source>
</evidence>
<name>A0A8X8CVV7_POPTO</name>
<dbReference type="SMART" id="SM00185">
    <property type="entry name" value="ARM"/>
    <property type="match status" value="2"/>
</dbReference>
<keyword evidence="4" id="KW-1185">Reference proteome</keyword>
<sequence>MYSSPTEMSKEMCTEILGTESTESWSKEGESYNVSRERKERLSKTRSNPSVAYKNYSSPSAGRFPPLLGSISCPCSIRLIPRREGGRLILEAVPCLPHVKEEKNDGGQALEAVPSFPCIQAQKNDGRLRVYMPRSSPNNRFQQLLFMNFDIFCQQLIGNVLWNFSDYVFLIPFWVLKLEIYSRQVNHYAMLSISGETLETVYPFRTMVFNNRTPEHLTEVDLIDPYLPHPHKIEEEEEEEETFMGPPSKNVRTISQEAFDELVKENIEDLGLDPTEALEDAIQTLTLQGVDLSGIVTCVPGEGNVRENPVIKCLERLKELGFDDDDLDEMVGLLDQLVGLFTSVEGSGNVAIGVRNGGLELVCSICSNIPIVSEKVLVSALKTLALLIHDVQSTEMFRSSDGPKMVVGILKDGSESLEVMNTGFAVVAAAATGNEVVKELFIELKIDELILEVLNRQSKGISQGLYDSIRVLLTPDDNRVVASQVYGYARRFAKIGIAIALVESLCSGLTSPSLVSASVALKAVAVNDEICKSIAESGGIDVIFKCIDDSGEHGNKIVARACCSLLSKLAGSDSNKSAIVEKEGMSKLIQLAARFSDDPSVLQEVMSIFTVLCLRSPDNAARAMEAGAGDLAIQAMEKFSNVQQTLLLSHGIEKIIRRAKVNHETCKDAATDALRDLGLDNYNS</sequence>
<feature type="compositionally biased region" description="Basic and acidic residues" evidence="2">
    <location>
        <begin position="25"/>
        <end position="43"/>
    </location>
</feature>
<dbReference type="PANTHER" id="PTHR22895">
    <property type="entry name" value="ARMADILLO REPEAT-CONTAINING PROTEIN 6"/>
    <property type="match status" value="1"/>
</dbReference>
<reference evidence="3" key="1">
    <citation type="journal article" date="2020" name="bioRxiv">
        <title>Hybrid origin of Populus tomentosa Carr. identified through genome sequencing and phylogenomic analysis.</title>
        <authorList>
            <person name="An X."/>
            <person name="Gao K."/>
            <person name="Chen Z."/>
            <person name="Li J."/>
            <person name="Yang X."/>
            <person name="Yang X."/>
            <person name="Zhou J."/>
            <person name="Guo T."/>
            <person name="Zhao T."/>
            <person name="Huang S."/>
            <person name="Miao D."/>
            <person name="Khan W.U."/>
            <person name="Rao P."/>
            <person name="Ye M."/>
            <person name="Lei B."/>
            <person name="Liao W."/>
            <person name="Wang J."/>
            <person name="Ji L."/>
            <person name="Li Y."/>
            <person name="Guo B."/>
            <person name="Mustafa N.S."/>
            <person name="Li S."/>
            <person name="Yun Q."/>
            <person name="Keller S.R."/>
            <person name="Mao J."/>
            <person name="Zhang R."/>
            <person name="Strauss S.H."/>
        </authorList>
    </citation>
    <scope>NUCLEOTIDE SEQUENCE</scope>
    <source>
        <strain evidence="3">GM15</strain>
        <tissue evidence="3">Leaf</tissue>
    </source>
</reference>
<organism evidence="3 4">
    <name type="scientific">Populus tomentosa</name>
    <name type="common">Chinese white poplar</name>
    <dbReference type="NCBI Taxonomy" id="118781"/>
    <lineage>
        <taxon>Eukaryota</taxon>
        <taxon>Viridiplantae</taxon>
        <taxon>Streptophyta</taxon>
        <taxon>Embryophyta</taxon>
        <taxon>Tracheophyta</taxon>
        <taxon>Spermatophyta</taxon>
        <taxon>Magnoliopsida</taxon>
        <taxon>eudicotyledons</taxon>
        <taxon>Gunneridae</taxon>
        <taxon>Pentapetalae</taxon>
        <taxon>rosids</taxon>
        <taxon>fabids</taxon>
        <taxon>Malpighiales</taxon>
        <taxon>Salicaceae</taxon>
        <taxon>Saliceae</taxon>
        <taxon>Populus</taxon>
    </lineage>
</organism>
<evidence type="ECO:0000256" key="1">
    <source>
        <dbReference type="ARBA" id="ARBA00022737"/>
    </source>
</evidence>
<proteinExistence type="predicted"/>
<feature type="region of interest" description="Disordered" evidence="2">
    <location>
        <begin position="1"/>
        <end position="51"/>
    </location>
</feature>
<dbReference type="AlphaFoldDB" id="A0A8X8CVV7"/>
<evidence type="ECO:0000313" key="4">
    <source>
        <dbReference type="Proteomes" id="UP000886885"/>
    </source>
</evidence>
<keyword evidence="1" id="KW-0677">Repeat</keyword>
<evidence type="ECO:0000256" key="2">
    <source>
        <dbReference type="SAM" id="MobiDB-lite"/>
    </source>
</evidence>
<protein>
    <recommendedName>
        <fullName evidence="5">ARM repeat superfamily protein</fullName>
    </recommendedName>
</protein>
<gene>
    <name evidence="3" type="ORF">POTOM_017602</name>
</gene>
<dbReference type="EMBL" id="JAAWWB010000008">
    <property type="protein sequence ID" value="KAG6777771.1"/>
    <property type="molecule type" value="Genomic_DNA"/>
</dbReference>